<comment type="caution">
    <text evidence="1">The sequence shown here is derived from an EMBL/GenBank/DDBJ whole genome shotgun (WGS) entry which is preliminary data.</text>
</comment>
<keyword evidence="2" id="KW-1185">Reference proteome</keyword>
<organism evidence="1 2">
    <name type="scientific">Pseudoloma neurophilia</name>
    <dbReference type="NCBI Taxonomy" id="146866"/>
    <lineage>
        <taxon>Eukaryota</taxon>
        <taxon>Fungi</taxon>
        <taxon>Fungi incertae sedis</taxon>
        <taxon>Microsporidia</taxon>
        <taxon>Pseudoloma</taxon>
    </lineage>
</organism>
<evidence type="ECO:0000313" key="2">
    <source>
        <dbReference type="Proteomes" id="UP000051530"/>
    </source>
</evidence>
<dbReference type="Proteomes" id="UP000051530">
    <property type="component" value="Unassembled WGS sequence"/>
</dbReference>
<dbReference type="AlphaFoldDB" id="A0A0R0M501"/>
<gene>
    <name evidence="1" type="ORF">M153_3770002078</name>
</gene>
<reference evidence="1 2" key="1">
    <citation type="submission" date="2015-07" db="EMBL/GenBank/DDBJ databases">
        <title>The genome of Pseudoloma neurophilia, a relevant intracellular parasite of the zebrafish.</title>
        <authorList>
            <person name="Ndikumana S."/>
            <person name="Pelin A."/>
            <person name="Sanders J."/>
            <person name="Corradi N."/>
        </authorList>
    </citation>
    <scope>NUCLEOTIDE SEQUENCE [LARGE SCALE GENOMIC DNA]</scope>
    <source>
        <strain evidence="1 2">MK1</strain>
    </source>
</reference>
<name>A0A0R0M501_9MICR</name>
<accession>A0A0R0M501</accession>
<evidence type="ECO:0000313" key="1">
    <source>
        <dbReference type="EMBL" id="KRH94119.1"/>
    </source>
</evidence>
<proteinExistence type="predicted"/>
<dbReference type="VEuPathDB" id="MicrosporidiaDB:M153_3770002078"/>
<dbReference type="EMBL" id="LGUB01000134">
    <property type="protein sequence ID" value="KRH94119.1"/>
    <property type="molecule type" value="Genomic_DNA"/>
</dbReference>
<protein>
    <submittedName>
        <fullName evidence="1">Uncharacterized protein</fullName>
    </submittedName>
</protein>
<sequence>MKRRNMDRWNKEPFIAMGWLIGLFSQTWGWLQGNLKLRFQDQMNTTKFIL</sequence>